<keyword evidence="2" id="KW-1185">Reference proteome</keyword>
<dbReference type="PANTHER" id="PTHR33710:SF64">
    <property type="entry name" value="ENDONUCLEASE_EXONUCLEASE_PHOSPHATASE DOMAIN-CONTAINING PROTEIN"/>
    <property type="match status" value="1"/>
</dbReference>
<protein>
    <submittedName>
        <fullName evidence="1">Uncharacterized protein</fullName>
    </submittedName>
</protein>
<dbReference type="AlphaFoldDB" id="A0A9D3UP71"/>
<reference evidence="1 2" key="1">
    <citation type="journal article" date="2021" name="Plant Biotechnol. J.">
        <title>Multi-omics assisted identification of the key and species-specific regulatory components of drought-tolerant mechanisms in Gossypium stocksii.</title>
        <authorList>
            <person name="Yu D."/>
            <person name="Ke L."/>
            <person name="Zhang D."/>
            <person name="Wu Y."/>
            <person name="Sun Y."/>
            <person name="Mei J."/>
            <person name="Sun J."/>
            <person name="Sun Y."/>
        </authorList>
    </citation>
    <scope>NUCLEOTIDE SEQUENCE [LARGE SCALE GENOMIC DNA]</scope>
    <source>
        <strain evidence="2">cv. E1</strain>
        <tissue evidence="1">Leaf</tissue>
    </source>
</reference>
<name>A0A9D3UP71_9ROSI</name>
<dbReference type="PANTHER" id="PTHR33710">
    <property type="entry name" value="BNAC02G09200D PROTEIN"/>
    <property type="match status" value="1"/>
</dbReference>
<gene>
    <name evidence="1" type="ORF">J1N35_032932</name>
</gene>
<dbReference type="SUPFAM" id="SSF56219">
    <property type="entry name" value="DNase I-like"/>
    <property type="match status" value="1"/>
</dbReference>
<dbReference type="OrthoDB" id="1750221at2759"/>
<dbReference type="InterPro" id="IPR036691">
    <property type="entry name" value="Endo/exonu/phosph_ase_sf"/>
</dbReference>
<proteinExistence type="predicted"/>
<dbReference type="EMBL" id="JAIQCV010000010">
    <property type="protein sequence ID" value="KAH1054867.1"/>
    <property type="molecule type" value="Genomic_DNA"/>
</dbReference>
<sequence>MRDIQAFREMIENLSCIDLNFKGLRFARFNTREDGLIEERIDRALGTLSWMGRYPSAQVFNLLMVGSDHPPMLVDTEVKDKKGPKQFKFEVMWASWMEDSG</sequence>
<comment type="caution">
    <text evidence="1">The sequence shown here is derived from an EMBL/GenBank/DDBJ whole genome shotgun (WGS) entry which is preliminary data.</text>
</comment>
<dbReference type="Proteomes" id="UP000828251">
    <property type="component" value="Unassembled WGS sequence"/>
</dbReference>
<accession>A0A9D3UP71</accession>
<organism evidence="1 2">
    <name type="scientific">Gossypium stocksii</name>
    <dbReference type="NCBI Taxonomy" id="47602"/>
    <lineage>
        <taxon>Eukaryota</taxon>
        <taxon>Viridiplantae</taxon>
        <taxon>Streptophyta</taxon>
        <taxon>Embryophyta</taxon>
        <taxon>Tracheophyta</taxon>
        <taxon>Spermatophyta</taxon>
        <taxon>Magnoliopsida</taxon>
        <taxon>eudicotyledons</taxon>
        <taxon>Gunneridae</taxon>
        <taxon>Pentapetalae</taxon>
        <taxon>rosids</taxon>
        <taxon>malvids</taxon>
        <taxon>Malvales</taxon>
        <taxon>Malvaceae</taxon>
        <taxon>Malvoideae</taxon>
        <taxon>Gossypium</taxon>
    </lineage>
</organism>
<evidence type="ECO:0000313" key="2">
    <source>
        <dbReference type="Proteomes" id="UP000828251"/>
    </source>
</evidence>
<evidence type="ECO:0000313" key="1">
    <source>
        <dbReference type="EMBL" id="KAH1054867.1"/>
    </source>
</evidence>